<keyword evidence="2" id="KW-1003">Cell membrane</keyword>
<gene>
    <name evidence="7" type="ORF">OSH00_19165</name>
</gene>
<feature type="transmembrane region" description="Helical" evidence="6">
    <location>
        <begin position="437"/>
        <end position="459"/>
    </location>
</feature>
<evidence type="ECO:0000256" key="3">
    <source>
        <dbReference type="ARBA" id="ARBA00022692"/>
    </source>
</evidence>
<feature type="transmembrane region" description="Helical" evidence="6">
    <location>
        <begin position="377"/>
        <end position="396"/>
    </location>
</feature>
<reference evidence="7" key="1">
    <citation type="submission" date="2022-11" db="EMBL/GenBank/DDBJ databases">
        <title>Biodiversity and phylogenetic relationships of bacteria.</title>
        <authorList>
            <person name="Machado R.A.R."/>
            <person name="Bhat A."/>
            <person name="Loulou A."/>
            <person name="Kallel S."/>
        </authorList>
    </citation>
    <scope>NUCLEOTIDE SEQUENCE</scope>
    <source>
        <strain evidence="7">A-IN1</strain>
    </source>
</reference>
<evidence type="ECO:0000256" key="1">
    <source>
        <dbReference type="ARBA" id="ARBA00004651"/>
    </source>
</evidence>
<feature type="transmembrane region" description="Helical" evidence="6">
    <location>
        <begin position="308"/>
        <end position="325"/>
    </location>
</feature>
<dbReference type="EMBL" id="JAPKMY010000015">
    <property type="protein sequence ID" value="MCX5469843.1"/>
    <property type="molecule type" value="Genomic_DNA"/>
</dbReference>
<keyword evidence="4 6" id="KW-1133">Transmembrane helix</keyword>
<name>A0A9X3DWW6_9GAMM</name>
<dbReference type="PANTHER" id="PTHR30250:SF26">
    <property type="entry name" value="PSMA PROTEIN"/>
    <property type="match status" value="1"/>
</dbReference>
<keyword evidence="8" id="KW-1185">Reference proteome</keyword>
<sequence length="506" mass="57161">MRNSNLGRLISNYVTRIWGLFSVFLFIPIYIKYLGIESYAVIGFYALLLGIVSFADAGMSSAVTKEFSKPSPINQKYSVLKIIEKNYILVCILISLSVLFCSDFIATYWLKSDGINIIDLSLYVKLIGIGISLQLLSSLYFGGLFGVNKQFEANTIQFLWSLSKSALVVLLLIFVKPSLTLFLFWQIFCNLVYVLVLRSYLIKSIVFEAKGQILSVVMNKLPKDVVQYIGGMTIIAVIASINSQIDKIMASTYLSLKVFGYYSIASNLAQIPVVMASPLAMSVFPLFSRFSSTTYDDKADIVYKKSSFVMHLVLIPVFLCFYIYAPELIVLWIGNAIDAIWFDKIVYVMRLLLVGSFFLGLQFLPYYLLLSKGKTSYTIYQGLAQILIGVPLLFFFAKNIGIVGLGWVWIIINFSALLFLNVIVFKKYLKGLLFLDYMLKTFFCVLLISGLVFGFVAFVNQYTNIYFLIVLIFSAVISVGLTLVLHNRLNRRSIFNVHSVVDFANE</sequence>
<feature type="transmembrane region" description="Helical" evidence="6">
    <location>
        <begin position="345"/>
        <end position="370"/>
    </location>
</feature>
<dbReference type="GO" id="GO:0005886">
    <property type="term" value="C:plasma membrane"/>
    <property type="evidence" value="ECO:0007669"/>
    <property type="project" value="UniProtKB-SubCell"/>
</dbReference>
<feature type="transmembrane region" description="Helical" evidence="6">
    <location>
        <begin position="122"/>
        <end position="146"/>
    </location>
</feature>
<evidence type="ECO:0000256" key="2">
    <source>
        <dbReference type="ARBA" id="ARBA00022475"/>
    </source>
</evidence>
<evidence type="ECO:0000256" key="4">
    <source>
        <dbReference type="ARBA" id="ARBA00022989"/>
    </source>
</evidence>
<protein>
    <submittedName>
        <fullName evidence="7">Oligosaccharide flippase family protein</fullName>
    </submittedName>
</protein>
<feature type="transmembrane region" description="Helical" evidence="6">
    <location>
        <begin position="402"/>
        <end position="425"/>
    </location>
</feature>
<feature type="transmembrane region" description="Helical" evidence="6">
    <location>
        <begin position="39"/>
        <end position="59"/>
    </location>
</feature>
<evidence type="ECO:0000313" key="8">
    <source>
        <dbReference type="Proteomes" id="UP001146019"/>
    </source>
</evidence>
<comment type="caution">
    <text evidence="7">The sequence shown here is derived from an EMBL/GenBank/DDBJ whole genome shotgun (WGS) entry which is preliminary data.</text>
</comment>
<dbReference type="InterPro" id="IPR050833">
    <property type="entry name" value="Poly_Biosynth_Transport"/>
</dbReference>
<accession>A0A9X3DWW6</accession>
<dbReference type="Pfam" id="PF01943">
    <property type="entry name" value="Polysacc_synt"/>
    <property type="match status" value="1"/>
</dbReference>
<dbReference type="PANTHER" id="PTHR30250">
    <property type="entry name" value="PST FAMILY PREDICTED COLANIC ACID TRANSPORTER"/>
    <property type="match status" value="1"/>
</dbReference>
<dbReference type="AlphaFoldDB" id="A0A9X3DWW6"/>
<proteinExistence type="predicted"/>
<keyword evidence="3 6" id="KW-0812">Transmembrane</keyword>
<feature type="transmembrane region" description="Helical" evidence="6">
    <location>
        <begin position="465"/>
        <end position="485"/>
    </location>
</feature>
<evidence type="ECO:0000313" key="7">
    <source>
        <dbReference type="EMBL" id="MCX5469843.1"/>
    </source>
</evidence>
<feature type="transmembrane region" description="Helical" evidence="6">
    <location>
        <begin position="87"/>
        <end position="110"/>
    </location>
</feature>
<evidence type="ECO:0000256" key="5">
    <source>
        <dbReference type="ARBA" id="ARBA00023136"/>
    </source>
</evidence>
<keyword evidence="5 6" id="KW-0472">Membrane</keyword>
<comment type="subcellular location">
    <subcellularLocation>
        <location evidence="1">Cell membrane</location>
        <topology evidence="1">Multi-pass membrane protein</topology>
    </subcellularLocation>
</comment>
<feature type="transmembrane region" description="Helical" evidence="6">
    <location>
        <begin position="12"/>
        <end position="33"/>
    </location>
</feature>
<dbReference type="RefSeq" id="WP_266131746.1">
    <property type="nucleotide sequence ID" value="NZ_JAPKMY010000015.1"/>
</dbReference>
<organism evidence="7 8">
    <name type="scientific">Acinetobacter nematophilus</name>
    <dbReference type="NCBI Taxonomy" id="2994642"/>
    <lineage>
        <taxon>Bacteria</taxon>
        <taxon>Pseudomonadati</taxon>
        <taxon>Pseudomonadota</taxon>
        <taxon>Gammaproteobacteria</taxon>
        <taxon>Moraxellales</taxon>
        <taxon>Moraxellaceae</taxon>
        <taxon>Acinetobacter</taxon>
    </lineage>
</organism>
<dbReference type="InterPro" id="IPR002797">
    <property type="entry name" value="Polysacc_synth"/>
</dbReference>
<feature type="transmembrane region" description="Helical" evidence="6">
    <location>
        <begin position="225"/>
        <end position="245"/>
    </location>
</feature>
<feature type="transmembrane region" description="Helical" evidence="6">
    <location>
        <begin position="265"/>
        <end position="287"/>
    </location>
</feature>
<evidence type="ECO:0000256" key="6">
    <source>
        <dbReference type="SAM" id="Phobius"/>
    </source>
</evidence>
<dbReference type="Proteomes" id="UP001146019">
    <property type="component" value="Unassembled WGS sequence"/>
</dbReference>